<dbReference type="InterPro" id="IPR008160">
    <property type="entry name" value="Collagen"/>
</dbReference>
<dbReference type="Proteomes" id="UP000663090">
    <property type="component" value="Chromosome"/>
</dbReference>
<evidence type="ECO:0000256" key="1">
    <source>
        <dbReference type="SAM" id="MobiDB-lite"/>
    </source>
</evidence>
<dbReference type="PANTHER" id="PTHR24637">
    <property type="entry name" value="COLLAGEN"/>
    <property type="match status" value="1"/>
</dbReference>
<keyword evidence="3" id="KW-1185">Reference proteome</keyword>
<gene>
    <name evidence="2" type="ORF">JY572_08425</name>
</gene>
<reference evidence="2 3" key="1">
    <citation type="submission" date="2021-02" db="EMBL/GenBank/DDBJ databases">
        <title>De Novo genome assembly of isolated myxobacteria.</title>
        <authorList>
            <person name="Stevens D.C."/>
        </authorList>
    </citation>
    <scope>NUCLEOTIDE SEQUENCE [LARGE SCALE GENOMIC DNA]</scope>
    <source>
        <strain evidence="2 3">SCHIC003</strain>
    </source>
</reference>
<feature type="region of interest" description="Disordered" evidence="1">
    <location>
        <begin position="18"/>
        <end position="86"/>
    </location>
</feature>
<dbReference type="EMBL" id="CP071091">
    <property type="protein sequence ID" value="QSQ16060.1"/>
    <property type="molecule type" value="Genomic_DNA"/>
</dbReference>
<accession>A0ABX7NEN7</accession>
<sequence length="224" mass="23206">MPKALFLTFLVVAVSGCTKSGEQGPIGPPGPEGPRGATGPHGLAGPQGPAGPRGEVGAPGSQGAPGVQGGTGAQGPAGPQGEPGASKYFYVDAEGREVDADVYLGIWPDEAGRLWLLDPDTLKTSGSPISLYFTDVDCAGQGYATSFYLPRRVLRHPRGGFVVRPDAAPTVAFVYRSMLFPDGTCQTNPGGSESQSNGFLLPATQQLTPPVIPFRAPLHLERRP</sequence>
<dbReference type="PROSITE" id="PS51257">
    <property type="entry name" value="PROKAR_LIPOPROTEIN"/>
    <property type="match status" value="1"/>
</dbReference>
<proteinExistence type="predicted"/>
<name>A0ABX7NEN7_9BACT</name>
<organism evidence="2 3">
    <name type="scientific">Myxococcus landrumensis</name>
    <dbReference type="NCBI Taxonomy" id="2813577"/>
    <lineage>
        <taxon>Bacteria</taxon>
        <taxon>Pseudomonadati</taxon>
        <taxon>Myxococcota</taxon>
        <taxon>Myxococcia</taxon>
        <taxon>Myxococcales</taxon>
        <taxon>Cystobacterineae</taxon>
        <taxon>Myxococcaceae</taxon>
        <taxon>Myxococcus</taxon>
    </lineage>
</organism>
<dbReference type="PANTHER" id="PTHR24637:SF423">
    <property type="entry name" value="NEMATODE CUTICLE COLLAGEN N-TERMINAL DOMAIN-CONTAINING PROTEIN"/>
    <property type="match status" value="1"/>
</dbReference>
<evidence type="ECO:0000313" key="3">
    <source>
        <dbReference type="Proteomes" id="UP000663090"/>
    </source>
</evidence>
<feature type="compositionally biased region" description="Gly residues" evidence="1">
    <location>
        <begin position="66"/>
        <end position="75"/>
    </location>
</feature>
<protein>
    <submittedName>
        <fullName evidence="2">Collagen-like protein</fullName>
    </submittedName>
</protein>
<dbReference type="Pfam" id="PF01391">
    <property type="entry name" value="Collagen"/>
    <property type="match status" value="1"/>
</dbReference>
<dbReference type="Gene3D" id="1.20.5.320">
    <property type="entry name" value="6-Phosphogluconate Dehydrogenase, domain 3"/>
    <property type="match status" value="1"/>
</dbReference>
<feature type="compositionally biased region" description="Low complexity" evidence="1">
    <location>
        <begin position="76"/>
        <end position="85"/>
    </location>
</feature>
<evidence type="ECO:0000313" key="2">
    <source>
        <dbReference type="EMBL" id="QSQ16060.1"/>
    </source>
</evidence>